<gene>
    <name evidence="2" type="ORF">OEA41_007967</name>
</gene>
<sequence>MKYVECGIAARVTTDEEATEPSLNCLKSRFFNCVPLKFESTLPVQVHATFLLSGDRQNIATEETSQDAGSEWNNWLLKKKIPQVYLQFLEDVGRKIGHDVYGFFPIEPNRRQQSLSDLVRAAFWEEVKSSHHRLFPVVKPVQIEDIRKYSAMRPSRRQAPKLVEPGHAVFDLMDNQRSHAFRPLLSNCSENLVCPPSRLAKHVRNVPQFNFVTPSLIRRVLQSDKAVQYVESMMRTKSDTFSILLSYIIPGTDSDFVELDGCTILPLMDGSLGTLSLRPGNAKAKNNHAIFSAGAECRSLFSFASSHFSQDKGNENFVEKILGSGLLNLERFEKRHVDGMLRCKESWAVDSTSKKWLSDFWDYMNSTSELAEYPIKPEPLDLESLQHFPLLLCHRDGTETLKSLHYFRNNPAVLSSDIETHEDLYADFSELDIVDSRTIPASYREAEKSLLDLNSMNRFLRSVEIVAKRGTQSVTEFVRSRLKERNVETLRAIVMSFSPGVDPSLSKVTNDLPLWRRISSEYGYLTAKEALVAQDSAFVVPWMNDYHRFTDDKSLRMKTVDNVRLLEDYVLPNLPKLVDENRKGSYLRLVNTIAYEPSMKRKKSKKNKARYLIPLMEYRLAARQDGELCLASTLYDHSDAVFAAAFRSEASSKFLMPEARFDLSFWHELGLRRRECGKFKGPHYLACLHALQRRLTSTADPHLAADIPVVLYPLCANDGSLNDLGPTTWSAIAKSAVFPVTLASGNEPEYRRGRIEALTSQKNTLSLENIVRRKFAAVCWSQTPFALHEPSIASIQKSELKSQPNCAMVWEHLMFLAECAQSVEEAEIESFVSDLQRTYEFLHLNQQESKDTFSHPDAAIWLNVEATNSNLIPHHVLQSSWTSLENLILDSPCDASPLMMVHPFLGRFSSLLKEVGCKSMYYPSIALPSLNRSETAFAAVRQLRENGILTDVRLEAEGNVISAHKVILASRSLYCKKQFHGPWAFISDSNVKSKVIKLDDMTYATLKTLVEYCYNEHFDWAAGMRVKEEEDLSVTADKLDALLEVLVAADRWLMPDLHLDAHRQVIAGIRFFVRPENVKQVEKVADEANAEELRKYCQEYSIRNAEAVLLANAETG</sequence>
<dbReference type="Pfam" id="PF00651">
    <property type="entry name" value="BTB"/>
    <property type="match status" value="1"/>
</dbReference>
<evidence type="ECO:0000313" key="3">
    <source>
        <dbReference type="Proteomes" id="UP001276659"/>
    </source>
</evidence>
<dbReference type="CDD" id="cd18186">
    <property type="entry name" value="BTB_POZ_ZBTB_KLHL-like"/>
    <property type="match status" value="1"/>
</dbReference>
<comment type="caution">
    <text evidence="2">The sequence shown here is derived from an EMBL/GenBank/DDBJ whole genome shotgun (WGS) entry which is preliminary data.</text>
</comment>
<dbReference type="AlphaFoldDB" id="A0AAD9ZGJ2"/>
<dbReference type="EMBL" id="JASNWA010000004">
    <property type="protein sequence ID" value="KAK3176644.1"/>
    <property type="molecule type" value="Genomic_DNA"/>
</dbReference>
<dbReference type="PANTHER" id="PTHR15600:SF42">
    <property type="entry name" value="SACSIN"/>
    <property type="match status" value="1"/>
</dbReference>
<reference evidence="2" key="1">
    <citation type="submission" date="2022-11" db="EMBL/GenBank/DDBJ databases">
        <title>Chromosomal genome sequence assembly and mating type (MAT) locus characterization of the leprose asexual lichenized fungus Lepraria neglecta (Nyl.) Erichsen.</title>
        <authorList>
            <person name="Allen J.L."/>
            <person name="Pfeffer B."/>
        </authorList>
    </citation>
    <scope>NUCLEOTIDE SEQUENCE</scope>
    <source>
        <strain evidence="2">Allen 5258</strain>
    </source>
</reference>
<dbReference type="PROSITE" id="PS50097">
    <property type="entry name" value="BTB"/>
    <property type="match status" value="1"/>
</dbReference>
<dbReference type="InterPro" id="IPR052972">
    <property type="entry name" value="Sacsin_chaperone_reg"/>
</dbReference>
<dbReference type="InterPro" id="IPR011333">
    <property type="entry name" value="SKP1/BTB/POZ_sf"/>
</dbReference>
<feature type="domain" description="BTB" evidence="1">
    <location>
        <begin position="950"/>
        <end position="1022"/>
    </location>
</feature>
<name>A0AAD9ZGJ2_9LECA</name>
<dbReference type="PANTHER" id="PTHR15600">
    <property type="entry name" value="SACSIN"/>
    <property type="match status" value="1"/>
</dbReference>
<dbReference type="InterPro" id="IPR000210">
    <property type="entry name" value="BTB/POZ_dom"/>
</dbReference>
<accession>A0AAD9ZGJ2</accession>
<organism evidence="2 3">
    <name type="scientific">Lepraria neglecta</name>
    <dbReference type="NCBI Taxonomy" id="209136"/>
    <lineage>
        <taxon>Eukaryota</taxon>
        <taxon>Fungi</taxon>
        <taxon>Dikarya</taxon>
        <taxon>Ascomycota</taxon>
        <taxon>Pezizomycotina</taxon>
        <taxon>Lecanoromycetes</taxon>
        <taxon>OSLEUM clade</taxon>
        <taxon>Lecanoromycetidae</taxon>
        <taxon>Lecanorales</taxon>
        <taxon>Lecanorineae</taxon>
        <taxon>Stereocaulaceae</taxon>
        <taxon>Lepraria</taxon>
    </lineage>
</organism>
<dbReference type="SMART" id="SM00225">
    <property type="entry name" value="BTB"/>
    <property type="match status" value="1"/>
</dbReference>
<evidence type="ECO:0000259" key="1">
    <source>
        <dbReference type="PROSITE" id="PS50097"/>
    </source>
</evidence>
<dbReference type="GO" id="GO:0030544">
    <property type="term" value="F:Hsp70 protein binding"/>
    <property type="evidence" value="ECO:0007669"/>
    <property type="project" value="TreeGrafter"/>
</dbReference>
<dbReference type="Gene3D" id="3.30.710.10">
    <property type="entry name" value="Potassium Channel Kv1.1, Chain A"/>
    <property type="match status" value="1"/>
</dbReference>
<protein>
    <recommendedName>
        <fullName evidence="1">BTB domain-containing protein</fullName>
    </recommendedName>
</protein>
<keyword evidence="3" id="KW-1185">Reference proteome</keyword>
<proteinExistence type="predicted"/>
<dbReference type="SUPFAM" id="SSF54695">
    <property type="entry name" value="POZ domain"/>
    <property type="match status" value="1"/>
</dbReference>
<dbReference type="Proteomes" id="UP001276659">
    <property type="component" value="Unassembled WGS sequence"/>
</dbReference>
<evidence type="ECO:0000313" key="2">
    <source>
        <dbReference type="EMBL" id="KAK3176644.1"/>
    </source>
</evidence>